<evidence type="ECO:0008006" key="10">
    <source>
        <dbReference type="Google" id="ProtNLM"/>
    </source>
</evidence>
<evidence type="ECO:0000313" key="8">
    <source>
        <dbReference type="EMBL" id="ESK55315.1"/>
    </source>
</evidence>
<dbReference type="SUPFAM" id="SSF49354">
    <property type="entry name" value="PapD-like"/>
    <property type="match status" value="1"/>
</dbReference>
<keyword evidence="5" id="KW-0143">Chaperone</keyword>
<dbReference type="PANTHER" id="PTHR30251">
    <property type="entry name" value="PILUS ASSEMBLY CHAPERONE"/>
    <property type="match status" value="1"/>
</dbReference>
<feature type="domain" description="Pili assembly chaperone C-terminal" evidence="7">
    <location>
        <begin position="176"/>
        <end position="238"/>
    </location>
</feature>
<evidence type="ECO:0000259" key="7">
    <source>
        <dbReference type="Pfam" id="PF02753"/>
    </source>
</evidence>
<keyword evidence="3" id="KW-0732">Signal</keyword>
<evidence type="ECO:0000256" key="1">
    <source>
        <dbReference type="ARBA" id="ARBA00004418"/>
    </source>
</evidence>
<dbReference type="STRING" id="202955.GCA_000759995_01583"/>
<evidence type="ECO:0000256" key="3">
    <source>
        <dbReference type="ARBA" id="ARBA00022729"/>
    </source>
</evidence>
<dbReference type="Pfam" id="PF00345">
    <property type="entry name" value="PapD_N"/>
    <property type="match status" value="1"/>
</dbReference>
<dbReference type="RefSeq" id="WP_023274664.1">
    <property type="nucleotide sequence ID" value="NZ_AYEV01000018.1"/>
</dbReference>
<dbReference type="SUPFAM" id="SSF49584">
    <property type="entry name" value="Periplasmic chaperone C-domain"/>
    <property type="match status" value="1"/>
</dbReference>
<dbReference type="InterPro" id="IPR008962">
    <property type="entry name" value="PapD-like_sf"/>
</dbReference>
<dbReference type="GO" id="GO:0030288">
    <property type="term" value="C:outer membrane-bounded periplasmic space"/>
    <property type="evidence" value="ECO:0007669"/>
    <property type="project" value="InterPro"/>
</dbReference>
<dbReference type="Proteomes" id="UP000017404">
    <property type="component" value="Unassembled WGS sequence"/>
</dbReference>
<evidence type="ECO:0000256" key="2">
    <source>
        <dbReference type="ARBA" id="ARBA00007399"/>
    </source>
</evidence>
<dbReference type="eggNOG" id="COG3121">
    <property type="taxonomic scope" value="Bacteria"/>
</dbReference>
<dbReference type="PATRIC" id="fig|1120928.5.peg.1980"/>
<evidence type="ECO:0000313" key="9">
    <source>
        <dbReference type="Proteomes" id="UP000017404"/>
    </source>
</evidence>
<gene>
    <name evidence="8" type="ORF">F990_01956</name>
</gene>
<dbReference type="Gene3D" id="2.60.40.10">
    <property type="entry name" value="Immunoglobulins"/>
    <property type="match status" value="2"/>
</dbReference>
<dbReference type="OrthoDB" id="9131059at2"/>
<dbReference type="EMBL" id="AYEV01000018">
    <property type="protein sequence ID" value="ESK55315.1"/>
    <property type="molecule type" value="Genomic_DNA"/>
</dbReference>
<comment type="similarity">
    <text evidence="2">Belongs to the periplasmic pilus chaperone family.</text>
</comment>
<name>V2V338_9GAMM</name>
<evidence type="ECO:0000256" key="4">
    <source>
        <dbReference type="ARBA" id="ARBA00022764"/>
    </source>
</evidence>
<comment type="subcellular location">
    <subcellularLocation>
        <location evidence="1">Periplasm</location>
    </subcellularLocation>
</comment>
<organism evidence="8 9">
    <name type="scientific">Acinetobacter tjernbergiae DSM 14971 = CIP 107465</name>
    <dbReference type="NCBI Taxonomy" id="1120928"/>
    <lineage>
        <taxon>Bacteria</taxon>
        <taxon>Pseudomonadati</taxon>
        <taxon>Pseudomonadota</taxon>
        <taxon>Gammaproteobacteria</taxon>
        <taxon>Moraxellales</taxon>
        <taxon>Moraxellaceae</taxon>
        <taxon>Acinetobacter</taxon>
    </lineage>
</organism>
<dbReference type="InterPro" id="IPR013783">
    <property type="entry name" value="Ig-like_fold"/>
</dbReference>
<dbReference type="Pfam" id="PF02753">
    <property type="entry name" value="PapD_C"/>
    <property type="match status" value="1"/>
</dbReference>
<evidence type="ECO:0000256" key="5">
    <source>
        <dbReference type="ARBA" id="ARBA00023186"/>
    </source>
</evidence>
<accession>V2V338</accession>
<sequence>MRIIIKFLCLLMLLSHNSIIYAGFAISSNRVIYNESEREHSLILANINEYPIVAQTWVDNGAGYPDQSTAPFVVLPAVFKMNPKGIQVVRIIHNGNTMPQDRESVFWLNLYEILGKTQQQLNLSEESRVRLDLAMNTQLKVFYRPKSLKPMDIEQISEKIKFFIKEVNGNQVLVCNNPTPYHLSFINIVLKQKDRNFEIENQVDLMVAPFSEKVYELDSSPELPYSYQVNFTLIDDQGYTFNSYFMGK</sequence>
<dbReference type="PANTHER" id="PTHR30251:SF7">
    <property type="entry name" value="FIMBRIAE CHAPARONE"/>
    <property type="match status" value="1"/>
</dbReference>
<dbReference type="AlphaFoldDB" id="V2V338"/>
<dbReference type="InterPro" id="IPR016147">
    <property type="entry name" value="Pili_assmbl_chaperone_N"/>
</dbReference>
<dbReference type="InterPro" id="IPR050643">
    <property type="entry name" value="Periplasmic_pilus_chap"/>
</dbReference>
<evidence type="ECO:0000259" key="6">
    <source>
        <dbReference type="Pfam" id="PF00345"/>
    </source>
</evidence>
<dbReference type="InterPro" id="IPR001829">
    <property type="entry name" value="Pili_assmbl_chaperone_bac"/>
</dbReference>
<reference evidence="8 9" key="1">
    <citation type="submission" date="2013-10" db="EMBL/GenBank/DDBJ databases">
        <title>The Genome Sequence of Acinetobacter tjernbergiae CIP107465.</title>
        <authorList>
            <consortium name="The Broad Institute Genomics Platform"/>
            <consortium name="The Broad Institute Genome Sequencing Center for Infectious Disease"/>
            <person name="Cerqueira G."/>
            <person name="Feldgarden M."/>
            <person name="Courvalin P."/>
            <person name="Grillot-Courvalin C."/>
            <person name="Clermont D."/>
            <person name="Rocha E."/>
            <person name="Yoon E.-J."/>
            <person name="Nemec A."/>
            <person name="Young S.K."/>
            <person name="Zeng Q."/>
            <person name="Gargeya S."/>
            <person name="Fitzgerald M."/>
            <person name="Abouelleil A."/>
            <person name="Alvarado L."/>
            <person name="Berlin A.M."/>
            <person name="Chapman S.B."/>
            <person name="Gainer-Dewar J."/>
            <person name="Goldberg J."/>
            <person name="Gnerre S."/>
            <person name="Griggs A."/>
            <person name="Gujja S."/>
            <person name="Hansen M."/>
            <person name="Howarth C."/>
            <person name="Imamovic A."/>
            <person name="Ireland A."/>
            <person name="Larimer J."/>
            <person name="McCowan C."/>
            <person name="Murphy C."/>
            <person name="Pearson M."/>
            <person name="Poon T.W."/>
            <person name="Priest M."/>
            <person name="Roberts A."/>
            <person name="Saif S."/>
            <person name="Shea T."/>
            <person name="Sykes S."/>
            <person name="Wortman J."/>
            <person name="Nusbaum C."/>
            <person name="Birren B."/>
        </authorList>
    </citation>
    <scope>NUCLEOTIDE SEQUENCE [LARGE SCALE GENOMIC DNA]</scope>
    <source>
        <strain evidence="8 9">CIP 107465</strain>
    </source>
</reference>
<dbReference type="GO" id="GO:0071555">
    <property type="term" value="P:cell wall organization"/>
    <property type="evidence" value="ECO:0007669"/>
    <property type="project" value="InterPro"/>
</dbReference>
<dbReference type="InterPro" id="IPR036316">
    <property type="entry name" value="Pili_assmbl_chap_C_dom_sf"/>
</dbReference>
<proteinExistence type="inferred from homology"/>
<dbReference type="PRINTS" id="PR00969">
    <property type="entry name" value="CHAPERONPILI"/>
</dbReference>
<keyword evidence="4" id="KW-0574">Periplasm</keyword>
<keyword evidence="9" id="KW-1185">Reference proteome</keyword>
<protein>
    <recommendedName>
        <fullName evidence="10">Pili assembly chaperone N-terminal domain-containing protein</fullName>
    </recommendedName>
</protein>
<feature type="domain" description="Pili assembly chaperone N-terminal" evidence="6">
    <location>
        <begin position="24"/>
        <end position="148"/>
    </location>
</feature>
<dbReference type="InterPro" id="IPR016148">
    <property type="entry name" value="Pili_assmbl_chaperone_C"/>
</dbReference>
<comment type="caution">
    <text evidence="8">The sequence shown here is derived from an EMBL/GenBank/DDBJ whole genome shotgun (WGS) entry which is preliminary data.</text>
</comment>